<feature type="domain" description="Small ribosomal subunit protein mS41 SAM" evidence="6">
    <location>
        <begin position="46"/>
        <end position="100"/>
    </location>
</feature>
<dbReference type="OMA" id="WGPAVQN"/>
<dbReference type="STRING" id="5627.A0A1C7M3A7"/>
<evidence type="ECO:0000313" key="7">
    <source>
        <dbReference type="EMBL" id="OBZ71430.1"/>
    </source>
</evidence>
<evidence type="ECO:0000256" key="4">
    <source>
        <dbReference type="ARBA" id="ARBA00035129"/>
    </source>
</evidence>
<dbReference type="PANTHER" id="PTHR28235:SF1">
    <property type="entry name" value="SMALL RIBOSOMAL SUBUNIT PROTEIN MS41"/>
    <property type="match status" value="1"/>
</dbReference>
<comment type="subcellular location">
    <subcellularLocation>
        <location evidence="1">Mitochondrion</location>
    </subcellularLocation>
</comment>
<keyword evidence="3" id="KW-0496">Mitochondrion</keyword>
<dbReference type="PANTHER" id="PTHR28235">
    <property type="entry name" value="PROTEIN FYV4, MITOCHONDRIAL"/>
    <property type="match status" value="1"/>
</dbReference>
<evidence type="ECO:0000256" key="3">
    <source>
        <dbReference type="ARBA" id="ARBA00023128"/>
    </source>
</evidence>
<dbReference type="OrthoDB" id="18595at2759"/>
<evidence type="ECO:0000313" key="8">
    <source>
        <dbReference type="Proteomes" id="UP000092993"/>
    </source>
</evidence>
<protein>
    <recommendedName>
        <fullName evidence="4">Small ribosomal subunit protein mS41</fullName>
    </recommendedName>
</protein>
<sequence length="135" mass="15400">MSFRITTKLFSLRAPLSRSLQNKAALRPCPPPRVLVNPVLGSIAEPADFFKAIGRGTQTKISVETWRMLFELQRDQLKKAGLGVKDRKYVLWGLEKYRQGEDPADFAHPPTPKKKIRGRGPAVQNGKRIRSRRHR</sequence>
<feature type="region of interest" description="Disordered" evidence="5">
    <location>
        <begin position="101"/>
        <end position="135"/>
    </location>
</feature>
<gene>
    <name evidence="7" type="ORF">A0H81_08403</name>
</gene>
<comment type="similarity">
    <text evidence="2">Belongs to the mitochondrion-specific ribosomal protein mS41 family.</text>
</comment>
<dbReference type="EMBL" id="LUGG01000011">
    <property type="protein sequence ID" value="OBZ71430.1"/>
    <property type="molecule type" value="Genomic_DNA"/>
</dbReference>
<feature type="non-terminal residue" evidence="7">
    <location>
        <position position="135"/>
    </location>
</feature>
<dbReference type="InterPro" id="IPR039603">
    <property type="entry name" value="Ribosomal_mS41"/>
</dbReference>
<evidence type="ECO:0000256" key="5">
    <source>
        <dbReference type="SAM" id="MobiDB-lite"/>
    </source>
</evidence>
<organism evidence="7 8">
    <name type="scientific">Grifola frondosa</name>
    <name type="common">Maitake</name>
    <name type="synonym">Polyporus frondosus</name>
    <dbReference type="NCBI Taxonomy" id="5627"/>
    <lineage>
        <taxon>Eukaryota</taxon>
        <taxon>Fungi</taxon>
        <taxon>Dikarya</taxon>
        <taxon>Basidiomycota</taxon>
        <taxon>Agaricomycotina</taxon>
        <taxon>Agaricomycetes</taxon>
        <taxon>Polyporales</taxon>
        <taxon>Grifolaceae</taxon>
        <taxon>Grifola</taxon>
    </lineage>
</organism>
<dbReference type="Pfam" id="PF09597">
    <property type="entry name" value="SAM_Ribosomal_mS41"/>
    <property type="match status" value="1"/>
</dbReference>
<comment type="caution">
    <text evidence="7">The sequence shown here is derived from an EMBL/GenBank/DDBJ whole genome shotgun (WGS) entry which is preliminary data.</text>
</comment>
<evidence type="ECO:0000256" key="2">
    <source>
        <dbReference type="ARBA" id="ARBA00010492"/>
    </source>
</evidence>
<name>A0A1C7M3A7_GRIFR</name>
<keyword evidence="8" id="KW-1185">Reference proteome</keyword>
<evidence type="ECO:0000256" key="1">
    <source>
        <dbReference type="ARBA" id="ARBA00004173"/>
    </source>
</evidence>
<dbReference type="Proteomes" id="UP000092993">
    <property type="component" value="Unassembled WGS sequence"/>
</dbReference>
<proteinExistence type="inferred from homology"/>
<dbReference type="InterPro" id="IPR019083">
    <property type="entry name" value="SAM_Ribosomal_mS41"/>
</dbReference>
<dbReference type="AlphaFoldDB" id="A0A1C7M3A7"/>
<evidence type="ECO:0000259" key="6">
    <source>
        <dbReference type="SMART" id="SM01238"/>
    </source>
</evidence>
<accession>A0A1C7M3A7</accession>
<dbReference type="GO" id="GO:0005739">
    <property type="term" value="C:mitochondrion"/>
    <property type="evidence" value="ECO:0007669"/>
    <property type="project" value="UniProtKB-SubCell"/>
</dbReference>
<dbReference type="SMART" id="SM01238">
    <property type="entry name" value="IGR"/>
    <property type="match status" value="1"/>
</dbReference>
<reference evidence="7 8" key="1">
    <citation type="submission" date="2016-03" db="EMBL/GenBank/DDBJ databases">
        <title>Whole genome sequencing of Grifola frondosa 9006-11.</title>
        <authorList>
            <person name="Min B."/>
            <person name="Park H."/>
            <person name="Kim J.-G."/>
            <person name="Cho H."/>
            <person name="Oh Y.-L."/>
            <person name="Kong W.-S."/>
            <person name="Choi I.-G."/>
        </authorList>
    </citation>
    <scope>NUCLEOTIDE SEQUENCE [LARGE SCALE GENOMIC DNA]</scope>
    <source>
        <strain evidence="7 8">9006-11</strain>
    </source>
</reference>